<evidence type="ECO:0000313" key="2">
    <source>
        <dbReference type="Proteomes" id="UP001064048"/>
    </source>
</evidence>
<dbReference type="EMBL" id="CM046123">
    <property type="protein sequence ID" value="KAI8439477.1"/>
    <property type="molecule type" value="Genomic_DNA"/>
</dbReference>
<gene>
    <name evidence="1" type="ORF">MSG28_013248</name>
</gene>
<reference evidence="1 2" key="1">
    <citation type="journal article" date="2022" name="Genome Biol. Evol.">
        <title>The Spruce Budworm Genome: Reconstructing the Evolutionary History of Antifreeze Proteins.</title>
        <authorList>
            <person name="Beliveau C."/>
            <person name="Gagne P."/>
            <person name="Picq S."/>
            <person name="Vernygora O."/>
            <person name="Keeling C.I."/>
            <person name="Pinkney K."/>
            <person name="Doucet D."/>
            <person name="Wen F."/>
            <person name="Johnston J.S."/>
            <person name="Maaroufi H."/>
            <person name="Boyle B."/>
            <person name="Laroche J."/>
            <person name="Dewar K."/>
            <person name="Juretic N."/>
            <person name="Blackburn G."/>
            <person name="Nisole A."/>
            <person name="Brunet B."/>
            <person name="Brandao M."/>
            <person name="Lumley L."/>
            <person name="Duan J."/>
            <person name="Quan G."/>
            <person name="Lucarotti C.J."/>
            <person name="Roe A.D."/>
            <person name="Sperling F.A.H."/>
            <person name="Levesque R.C."/>
            <person name="Cusson M."/>
        </authorList>
    </citation>
    <scope>NUCLEOTIDE SEQUENCE [LARGE SCALE GENOMIC DNA]</scope>
    <source>
        <strain evidence="1">Glfc:IPQL:Cfum</strain>
    </source>
</reference>
<name>A0ACC0KSN0_CHOFU</name>
<organism evidence="1 2">
    <name type="scientific">Choristoneura fumiferana</name>
    <name type="common">Spruce budworm moth</name>
    <name type="synonym">Archips fumiferana</name>
    <dbReference type="NCBI Taxonomy" id="7141"/>
    <lineage>
        <taxon>Eukaryota</taxon>
        <taxon>Metazoa</taxon>
        <taxon>Ecdysozoa</taxon>
        <taxon>Arthropoda</taxon>
        <taxon>Hexapoda</taxon>
        <taxon>Insecta</taxon>
        <taxon>Pterygota</taxon>
        <taxon>Neoptera</taxon>
        <taxon>Endopterygota</taxon>
        <taxon>Lepidoptera</taxon>
        <taxon>Glossata</taxon>
        <taxon>Ditrysia</taxon>
        <taxon>Tortricoidea</taxon>
        <taxon>Tortricidae</taxon>
        <taxon>Tortricinae</taxon>
        <taxon>Choristoneura</taxon>
    </lineage>
</organism>
<accession>A0ACC0KSN0</accession>
<sequence length="122" mass="13678">MDTFDLSHPDILVGNEICHLVDKLASEKAITSTYECQKTLPPVRKNLYREESGKKLNEKLFLTLAASVEILKKTLYSSQLRNRAGSAAQPPRSNVARPPAKPPTHYIQFMEYFMAIGSIVKA</sequence>
<protein>
    <submittedName>
        <fullName evidence="1">Uncharacterized protein</fullName>
    </submittedName>
</protein>
<proteinExistence type="predicted"/>
<comment type="caution">
    <text evidence="1">The sequence shown here is derived from an EMBL/GenBank/DDBJ whole genome shotgun (WGS) entry which is preliminary data.</text>
</comment>
<evidence type="ECO:0000313" key="1">
    <source>
        <dbReference type="EMBL" id="KAI8439477.1"/>
    </source>
</evidence>
<keyword evidence="2" id="KW-1185">Reference proteome</keyword>
<dbReference type="Proteomes" id="UP001064048">
    <property type="component" value="Chromosome 23"/>
</dbReference>